<reference evidence="2" key="1">
    <citation type="journal article" date="2021" name="bioRxiv">
        <title>Unraveling nitrogen, sulfur and carbon metabolic pathways and microbial community transcriptional responses to substrate deprivation and toxicity stresses in a bioreactor mimicking anoxic brackish coastal sediment conditions.</title>
        <authorList>
            <person name="Martins P.D."/>
            <person name="Echeveste M.J."/>
            <person name="Arshad A."/>
            <person name="Kurth J."/>
            <person name="Ouboter H."/>
            <person name="Jetten M.S.M."/>
            <person name="Welte C.U."/>
        </authorList>
    </citation>
    <scope>NUCLEOTIDE SEQUENCE</scope>
    <source>
        <strain evidence="2">MAG_39</strain>
    </source>
</reference>
<feature type="transmembrane region" description="Helical" evidence="1">
    <location>
        <begin position="103"/>
        <end position="121"/>
    </location>
</feature>
<evidence type="ECO:0000313" key="2">
    <source>
        <dbReference type="EMBL" id="MBZ0154620.1"/>
    </source>
</evidence>
<proteinExistence type="predicted"/>
<organism evidence="2 3">
    <name type="scientific">Candidatus Nitrobium versatile</name>
    <dbReference type="NCBI Taxonomy" id="2884831"/>
    <lineage>
        <taxon>Bacteria</taxon>
        <taxon>Pseudomonadati</taxon>
        <taxon>Nitrospirota</taxon>
        <taxon>Nitrospiria</taxon>
        <taxon>Nitrospirales</taxon>
        <taxon>Nitrospiraceae</taxon>
        <taxon>Candidatus Nitrobium</taxon>
    </lineage>
</organism>
<dbReference type="Proteomes" id="UP000705867">
    <property type="component" value="Unassembled WGS sequence"/>
</dbReference>
<keyword evidence="1" id="KW-0472">Membrane</keyword>
<evidence type="ECO:0000313" key="3">
    <source>
        <dbReference type="Proteomes" id="UP000705867"/>
    </source>
</evidence>
<name>A0A953M030_9BACT</name>
<reference evidence="2" key="2">
    <citation type="submission" date="2021-08" db="EMBL/GenBank/DDBJ databases">
        <authorList>
            <person name="Dalcin Martins P."/>
        </authorList>
    </citation>
    <scope>NUCLEOTIDE SEQUENCE</scope>
    <source>
        <strain evidence="2">MAG_39</strain>
    </source>
</reference>
<gene>
    <name evidence="2" type="ORF">K8I29_00205</name>
</gene>
<feature type="transmembrane region" description="Helical" evidence="1">
    <location>
        <begin position="15"/>
        <end position="35"/>
    </location>
</feature>
<keyword evidence="1" id="KW-1133">Transmembrane helix</keyword>
<protein>
    <submittedName>
        <fullName evidence="2">Uncharacterized protein</fullName>
    </submittedName>
</protein>
<keyword evidence="1" id="KW-0812">Transmembrane</keyword>
<feature type="transmembrane region" description="Helical" evidence="1">
    <location>
        <begin position="41"/>
        <end position="65"/>
    </location>
</feature>
<accession>A0A953M030</accession>
<evidence type="ECO:0000256" key="1">
    <source>
        <dbReference type="SAM" id="Phobius"/>
    </source>
</evidence>
<feature type="transmembrane region" description="Helical" evidence="1">
    <location>
        <begin position="77"/>
        <end position="97"/>
    </location>
</feature>
<sequence length="135" mass="14299">MNDHKKSLPATLKKYRAFGGLGAAIGGMIGGYISVLKGNAIYAGIGGGLGSIVGIMISVILGRNINNTKMLKTNGNVMYIVWGLASFLLAFGGVVGFILTKEWVLLIGAIFFGVCGIIYFLTKGRIKRIKRDGSI</sequence>
<dbReference type="EMBL" id="JAIOIV010000004">
    <property type="protein sequence ID" value="MBZ0154620.1"/>
    <property type="molecule type" value="Genomic_DNA"/>
</dbReference>
<dbReference type="AlphaFoldDB" id="A0A953M030"/>
<comment type="caution">
    <text evidence="2">The sequence shown here is derived from an EMBL/GenBank/DDBJ whole genome shotgun (WGS) entry which is preliminary data.</text>
</comment>